<dbReference type="Proteomes" id="UP001419268">
    <property type="component" value="Unassembled WGS sequence"/>
</dbReference>
<protein>
    <submittedName>
        <fullName evidence="1">Uncharacterized protein</fullName>
    </submittedName>
</protein>
<comment type="caution">
    <text evidence="1">The sequence shown here is derived from an EMBL/GenBank/DDBJ whole genome shotgun (WGS) entry which is preliminary data.</text>
</comment>
<organism evidence="1 2">
    <name type="scientific">Stephania cephalantha</name>
    <dbReference type="NCBI Taxonomy" id="152367"/>
    <lineage>
        <taxon>Eukaryota</taxon>
        <taxon>Viridiplantae</taxon>
        <taxon>Streptophyta</taxon>
        <taxon>Embryophyta</taxon>
        <taxon>Tracheophyta</taxon>
        <taxon>Spermatophyta</taxon>
        <taxon>Magnoliopsida</taxon>
        <taxon>Ranunculales</taxon>
        <taxon>Menispermaceae</taxon>
        <taxon>Menispermoideae</taxon>
        <taxon>Cissampelideae</taxon>
        <taxon>Stephania</taxon>
    </lineage>
</organism>
<gene>
    <name evidence="1" type="ORF">Scep_022547</name>
</gene>
<keyword evidence="2" id="KW-1185">Reference proteome</keyword>
<dbReference type="AlphaFoldDB" id="A0AAP0HXW1"/>
<reference evidence="1 2" key="1">
    <citation type="submission" date="2024-01" db="EMBL/GenBank/DDBJ databases">
        <title>Genome assemblies of Stephania.</title>
        <authorList>
            <person name="Yang L."/>
        </authorList>
    </citation>
    <scope>NUCLEOTIDE SEQUENCE [LARGE SCALE GENOMIC DNA]</scope>
    <source>
        <strain evidence="1">JXDWG</strain>
        <tissue evidence="1">Leaf</tissue>
    </source>
</reference>
<accession>A0AAP0HXW1</accession>
<dbReference type="EMBL" id="JBBNAG010000009">
    <property type="protein sequence ID" value="KAK9105703.1"/>
    <property type="molecule type" value="Genomic_DNA"/>
</dbReference>
<evidence type="ECO:0000313" key="1">
    <source>
        <dbReference type="EMBL" id="KAK9105703.1"/>
    </source>
</evidence>
<evidence type="ECO:0000313" key="2">
    <source>
        <dbReference type="Proteomes" id="UP001419268"/>
    </source>
</evidence>
<name>A0AAP0HXW1_9MAGN</name>
<sequence length="161" mass="17537">MYILKPHKTNISIPSRHATRGARIEPMSHTIELFDLNSTFKLKDSIYLEEGTGVVTPDVSVGVAGAKVSMAGPLSLEGPLGGTKGVCDGEGAAGFGRYVYEIEISLGDGFQNKTQVCTSESKISEQENERTKQTSIVLIVYEQSQAKLQMRRQELTQTTPD</sequence>
<proteinExistence type="predicted"/>